<keyword evidence="1" id="KW-1185">Reference proteome</keyword>
<sequence length="71" mass="8810">MPVFPYSFYQKLDPTYRDKIEELEDNIQDPFKKRKFLDEFYRNYLMPKELIKQMTASNREYCRLAINPYSE</sequence>
<evidence type="ECO:0000313" key="1">
    <source>
        <dbReference type="Proteomes" id="UP000887578"/>
    </source>
</evidence>
<accession>A0A914QTZ7</accession>
<name>A0A914QTZ7_9BILA</name>
<proteinExistence type="predicted"/>
<dbReference type="AlphaFoldDB" id="A0A914QTZ7"/>
<protein>
    <submittedName>
        <fullName evidence="2">Uncharacterized protein</fullName>
    </submittedName>
</protein>
<evidence type="ECO:0000313" key="2">
    <source>
        <dbReference type="WBParaSite" id="PDA_v2.g5212.t1"/>
    </source>
</evidence>
<reference evidence="2" key="1">
    <citation type="submission" date="2022-11" db="UniProtKB">
        <authorList>
            <consortium name="WormBaseParasite"/>
        </authorList>
    </citation>
    <scope>IDENTIFICATION</scope>
</reference>
<organism evidence="1 2">
    <name type="scientific">Panagrolaimus davidi</name>
    <dbReference type="NCBI Taxonomy" id="227884"/>
    <lineage>
        <taxon>Eukaryota</taxon>
        <taxon>Metazoa</taxon>
        <taxon>Ecdysozoa</taxon>
        <taxon>Nematoda</taxon>
        <taxon>Chromadorea</taxon>
        <taxon>Rhabditida</taxon>
        <taxon>Tylenchina</taxon>
        <taxon>Panagrolaimomorpha</taxon>
        <taxon>Panagrolaimoidea</taxon>
        <taxon>Panagrolaimidae</taxon>
        <taxon>Panagrolaimus</taxon>
    </lineage>
</organism>
<dbReference type="WBParaSite" id="PDA_v2.g5212.t1">
    <property type="protein sequence ID" value="PDA_v2.g5212.t1"/>
    <property type="gene ID" value="PDA_v2.g5212"/>
</dbReference>
<dbReference type="Proteomes" id="UP000887578">
    <property type="component" value="Unplaced"/>
</dbReference>